<dbReference type="InterPro" id="IPR018677">
    <property type="entry name" value="DUF2157"/>
</dbReference>
<evidence type="ECO:0000313" key="5">
    <source>
        <dbReference type="Proteomes" id="UP000539075"/>
    </source>
</evidence>
<dbReference type="Proteomes" id="UP000539075">
    <property type="component" value="Unassembled WGS sequence"/>
</dbReference>
<feature type="transmembrane region" description="Helical" evidence="1">
    <location>
        <begin position="535"/>
        <end position="554"/>
    </location>
</feature>
<feature type="transmembrane region" description="Helical" evidence="1">
    <location>
        <begin position="103"/>
        <end position="121"/>
    </location>
</feature>
<feature type="transmembrane region" description="Helical" evidence="1">
    <location>
        <begin position="665"/>
        <end position="682"/>
    </location>
</feature>
<feature type="transmembrane region" description="Helical" evidence="1">
    <location>
        <begin position="634"/>
        <end position="658"/>
    </location>
</feature>
<reference evidence="4 5" key="1">
    <citation type="submission" date="2020-08" db="EMBL/GenBank/DDBJ databases">
        <title>Genomic Encyclopedia of Type Strains, Phase IV (KMG-IV): sequencing the most valuable type-strain genomes for metagenomic binning, comparative biology and taxonomic classification.</title>
        <authorList>
            <person name="Goeker M."/>
        </authorList>
    </citation>
    <scope>NUCLEOTIDE SEQUENCE [LARGE SCALE GENOMIC DNA]</scope>
    <source>
        <strain evidence="4 5">DSM 11275</strain>
    </source>
</reference>
<feature type="transmembrane region" description="Helical" evidence="1">
    <location>
        <begin position="160"/>
        <end position="183"/>
    </location>
</feature>
<feature type="transmembrane region" description="Helical" evidence="1">
    <location>
        <begin position="306"/>
        <end position="325"/>
    </location>
</feature>
<feature type="transmembrane region" description="Helical" evidence="1">
    <location>
        <begin position="68"/>
        <end position="91"/>
    </location>
</feature>
<dbReference type="Pfam" id="PF09925">
    <property type="entry name" value="DUF2157"/>
    <property type="match status" value="1"/>
</dbReference>
<dbReference type="AlphaFoldDB" id="A0A7W8C2G0"/>
<feature type="transmembrane region" description="Helical" evidence="1">
    <location>
        <begin position="733"/>
        <end position="751"/>
    </location>
</feature>
<keyword evidence="5" id="KW-1185">Reference proteome</keyword>
<dbReference type="EMBL" id="JACHGO010000002">
    <property type="protein sequence ID" value="MBB5142964.1"/>
    <property type="molecule type" value="Genomic_DNA"/>
</dbReference>
<proteinExistence type="predicted"/>
<feature type="transmembrane region" description="Helical" evidence="1">
    <location>
        <begin position="127"/>
        <end position="148"/>
    </location>
</feature>
<dbReference type="Pfam" id="PF14351">
    <property type="entry name" value="DUF4401"/>
    <property type="match status" value="1"/>
</dbReference>
<feature type="transmembrane region" description="Helical" evidence="1">
    <location>
        <begin position="566"/>
        <end position="587"/>
    </location>
</feature>
<feature type="transmembrane region" description="Helical" evidence="1">
    <location>
        <begin position="423"/>
        <end position="453"/>
    </location>
</feature>
<evidence type="ECO:0000259" key="2">
    <source>
        <dbReference type="Pfam" id="PF09925"/>
    </source>
</evidence>
<feature type="transmembrane region" description="Helical" evidence="1">
    <location>
        <begin position="486"/>
        <end position="504"/>
    </location>
</feature>
<keyword evidence="1" id="KW-0812">Transmembrane</keyword>
<feature type="transmembrane region" description="Helical" evidence="1">
    <location>
        <begin position="203"/>
        <end position="227"/>
    </location>
</feature>
<feature type="transmembrane region" description="Helical" evidence="1">
    <location>
        <begin position="337"/>
        <end position="358"/>
    </location>
</feature>
<sequence>MNEVSASAHSDTDIPVVERASATEELLPPLTRSSLSFLCDSGGISPTAWSKALDFCGFRPDGSAWLAYWRQVSILGGVLFFLAGLICFIAWNWGDMRPFQRMGLVGLVVAGGGIGAVIRGLDTRLGQALLLTCGVAMGPMLAVFGQTYQTGAELWELFRVWTVLLVLLAIAGKQAGLWFASWLSGNVFVALWLGRSLSSPFDAFSQFFVLPEWLLVIACAVALWEWAARRAGQKESRAWLRSRWLPRLLFFDLIVRTTSYLIITIFDAYYVADGLVLWLPHQFVVLFAVIIACLSCWWYRKKEPDLFMLASLLGAGTVILIAVLAKSELFFDAGVVTAFLLWGLLIAGITAGLAKILLHLQRSMAVEQKSEAATGFSNSSGFTVFGRARPDVSWQALWKNLQAHGAVQAEDSLPRLEEPISPWYIRLLLSLGGWLTALLFVCFLGFLLFATLGIDSYEWLSILVVSVPILFVGRMLVAGNQIFSRHFGFALSITGSVGIAISLFLTFDKPMLACFALAVLLVGISIFMRAAAYTFLAAASICGCVAIGISFLLYEGLGDGLSAHLVSIAVNLSTLWWILVGLGLAYFCMREGKWRGSSRGPIADAWFFGAYAGMLLFQIAALGLPYGLNHFLSIPVIGAAGIGLGAAVGTACVAFFLTRKRSWQVRAAVMIGMVIFIVLSRYQPGATLAVFGLVLARQLGNAVMQGFVLAYLLAYMIFYYYNLAVPFSMKSAYLTITGVLLLLLALILQIWKTKMSKQEASHA</sequence>
<protein>
    <submittedName>
        <fullName evidence="4">Putative membrane protein</fullName>
    </submittedName>
</protein>
<feature type="domain" description="DUF2157" evidence="2">
    <location>
        <begin position="40"/>
        <end position="178"/>
    </location>
</feature>
<gene>
    <name evidence="4" type="ORF">HNQ38_001043</name>
</gene>
<feature type="transmembrane region" description="Helical" evidence="1">
    <location>
        <begin position="608"/>
        <end position="628"/>
    </location>
</feature>
<feature type="transmembrane region" description="Helical" evidence="1">
    <location>
        <begin position="510"/>
        <end position="528"/>
    </location>
</feature>
<dbReference type="RefSeq" id="WP_183718317.1">
    <property type="nucleotide sequence ID" value="NZ_JACHGO010000002.1"/>
</dbReference>
<accession>A0A7W8C2G0</accession>
<organism evidence="4 5">
    <name type="scientific">Desulfovibrio intestinalis</name>
    <dbReference type="NCBI Taxonomy" id="58621"/>
    <lineage>
        <taxon>Bacteria</taxon>
        <taxon>Pseudomonadati</taxon>
        <taxon>Thermodesulfobacteriota</taxon>
        <taxon>Desulfovibrionia</taxon>
        <taxon>Desulfovibrionales</taxon>
        <taxon>Desulfovibrionaceae</taxon>
        <taxon>Desulfovibrio</taxon>
    </lineage>
</organism>
<keyword evidence="1" id="KW-1133">Transmembrane helix</keyword>
<evidence type="ECO:0000256" key="1">
    <source>
        <dbReference type="SAM" id="Phobius"/>
    </source>
</evidence>
<comment type="caution">
    <text evidence="4">The sequence shown here is derived from an EMBL/GenBank/DDBJ whole genome shotgun (WGS) entry which is preliminary data.</text>
</comment>
<feature type="transmembrane region" description="Helical" evidence="1">
    <location>
        <begin position="459"/>
        <end position="477"/>
    </location>
</feature>
<dbReference type="InterPro" id="IPR025513">
    <property type="entry name" value="DUF4401"/>
</dbReference>
<feature type="transmembrane region" description="Helical" evidence="1">
    <location>
        <begin position="702"/>
        <end position="721"/>
    </location>
</feature>
<feature type="transmembrane region" description="Helical" evidence="1">
    <location>
        <begin position="278"/>
        <end position="299"/>
    </location>
</feature>
<evidence type="ECO:0000259" key="3">
    <source>
        <dbReference type="Pfam" id="PF14351"/>
    </source>
</evidence>
<name>A0A7W8C2G0_9BACT</name>
<feature type="domain" description="DUF4401" evidence="3">
    <location>
        <begin position="422"/>
        <end position="749"/>
    </location>
</feature>
<keyword evidence="1" id="KW-0472">Membrane</keyword>
<feature type="transmembrane region" description="Helical" evidence="1">
    <location>
        <begin position="248"/>
        <end position="272"/>
    </location>
</feature>
<evidence type="ECO:0000313" key="4">
    <source>
        <dbReference type="EMBL" id="MBB5142964.1"/>
    </source>
</evidence>